<proteinExistence type="predicted"/>
<dbReference type="EMBL" id="AP031322">
    <property type="protein sequence ID" value="BFH73599.1"/>
    <property type="molecule type" value="Genomic_DNA"/>
</dbReference>
<dbReference type="RefSeq" id="WP_369609181.1">
    <property type="nucleotide sequence ID" value="NZ_AP031322.1"/>
</dbReference>
<accession>A0AAT9GRZ8</accession>
<protein>
    <submittedName>
        <fullName evidence="1">Uncharacterized protein</fullName>
    </submittedName>
</protein>
<gene>
    <name evidence="1" type="ORF">SJAV_15430</name>
</gene>
<evidence type="ECO:0000313" key="1">
    <source>
        <dbReference type="EMBL" id="BFH73599.1"/>
    </source>
</evidence>
<dbReference type="KEGG" id="sjv:SJAV_15430"/>
<dbReference type="AlphaFoldDB" id="A0AAT9GRZ8"/>
<organism evidence="1">
    <name type="scientific">Sulfurisphaera javensis</name>
    <dbReference type="NCBI Taxonomy" id="2049879"/>
    <lineage>
        <taxon>Archaea</taxon>
        <taxon>Thermoproteota</taxon>
        <taxon>Thermoprotei</taxon>
        <taxon>Sulfolobales</taxon>
        <taxon>Sulfolobaceae</taxon>
        <taxon>Sulfurisphaera</taxon>
    </lineage>
</organism>
<dbReference type="GeneID" id="92354501"/>
<reference evidence="1" key="1">
    <citation type="submission" date="2024-03" db="EMBL/GenBank/DDBJ databases">
        <title>Complete genome sequence of Sulfurisphaera javensis strain KD-1.</title>
        <authorList>
            <person name="Sakai H."/>
            <person name="Nur N."/>
            <person name="Suwanto A."/>
            <person name="Kurosawa N."/>
        </authorList>
    </citation>
    <scope>NUCLEOTIDE SEQUENCE</scope>
    <source>
        <strain evidence="1">KD-1</strain>
    </source>
</reference>
<name>A0AAT9GRZ8_9CREN</name>
<sequence length="228" mass="26665">MVNGSVSDRTVEFLLKFGDRGRIVLQTALDCSYENEKNELGDFSYKDIVQKLQDLGYSFDPKMILRALEKDYGIIETTYKSNNQHWWKFIDKEQVENVINENKENDPRVELIKIKFYSLEPQKIERKLELMSKKTVLTEVDKKTFRLMVFDELSKLAEIYEEASQYEETLVIADKVKRILTLASIIARKVYGKGYNKGLSEEKGKEGENHDVNSIRLPYSENYFSDKS</sequence>